<name>A0AAF1AS97_DAUCS</name>
<reference evidence="3" key="2">
    <citation type="submission" date="2022-03" db="EMBL/GenBank/DDBJ databases">
        <title>Draft title - Genomic analysis of global carrot germplasm unveils the trajectory of domestication and the origin of high carotenoid orange carrot.</title>
        <authorList>
            <person name="Iorizzo M."/>
            <person name="Ellison S."/>
            <person name="Senalik D."/>
            <person name="Macko-Podgorni A."/>
            <person name="Grzebelus D."/>
            <person name="Bostan H."/>
            <person name="Rolling W."/>
            <person name="Curaba J."/>
            <person name="Simon P."/>
        </authorList>
    </citation>
    <scope>NUCLEOTIDE SEQUENCE</scope>
    <source>
        <tissue evidence="3">Leaf</tissue>
    </source>
</reference>
<proteinExistence type="predicted"/>
<keyword evidence="2" id="KW-1133">Transmembrane helix</keyword>
<protein>
    <submittedName>
        <fullName evidence="3">Uncharacterized protein</fullName>
    </submittedName>
</protein>
<keyword evidence="4" id="KW-1185">Reference proteome</keyword>
<evidence type="ECO:0000313" key="4">
    <source>
        <dbReference type="Proteomes" id="UP000077755"/>
    </source>
</evidence>
<dbReference type="AlphaFoldDB" id="A0AAF1AS97"/>
<dbReference type="InterPro" id="IPR039316">
    <property type="entry name" value="CLE25/26"/>
</dbReference>
<gene>
    <name evidence="3" type="ORF">DCAR_0312641</name>
</gene>
<organism evidence="3 4">
    <name type="scientific">Daucus carota subsp. sativus</name>
    <name type="common">Carrot</name>
    <dbReference type="NCBI Taxonomy" id="79200"/>
    <lineage>
        <taxon>Eukaryota</taxon>
        <taxon>Viridiplantae</taxon>
        <taxon>Streptophyta</taxon>
        <taxon>Embryophyta</taxon>
        <taxon>Tracheophyta</taxon>
        <taxon>Spermatophyta</taxon>
        <taxon>Magnoliopsida</taxon>
        <taxon>eudicotyledons</taxon>
        <taxon>Gunneridae</taxon>
        <taxon>Pentapetalae</taxon>
        <taxon>asterids</taxon>
        <taxon>campanulids</taxon>
        <taxon>Apiales</taxon>
        <taxon>Apiaceae</taxon>
        <taxon>Apioideae</taxon>
        <taxon>Scandiceae</taxon>
        <taxon>Daucinae</taxon>
        <taxon>Daucus</taxon>
        <taxon>Daucus sect. Daucus</taxon>
    </lineage>
</organism>
<keyword evidence="2" id="KW-0812">Transmembrane</keyword>
<evidence type="ECO:0000256" key="1">
    <source>
        <dbReference type="SAM" id="MobiDB-lite"/>
    </source>
</evidence>
<evidence type="ECO:0000313" key="3">
    <source>
        <dbReference type="EMBL" id="WOG93358.1"/>
    </source>
</evidence>
<feature type="transmembrane region" description="Helical" evidence="2">
    <location>
        <begin position="12"/>
        <end position="29"/>
    </location>
</feature>
<keyword evidence="2" id="KW-0472">Membrane</keyword>
<evidence type="ECO:0000256" key="2">
    <source>
        <dbReference type="SAM" id="Phobius"/>
    </source>
</evidence>
<dbReference type="PANTHER" id="PTHR34277:SF18">
    <property type="entry name" value="CLAVATA3_ESR (CLE)-RELATED PROTEIN 25"/>
    <property type="match status" value="1"/>
</dbReference>
<feature type="region of interest" description="Disordered" evidence="1">
    <location>
        <begin position="71"/>
        <end position="97"/>
    </location>
</feature>
<reference evidence="3" key="1">
    <citation type="journal article" date="2016" name="Nat. Genet.">
        <title>A high-quality carrot genome assembly provides new insights into carotenoid accumulation and asterid genome evolution.</title>
        <authorList>
            <person name="Iorizzo M."/>
            <person name="Ellison S."/>
            <person name="Senalik D."/>
            <person name="Zeng P."/>
            <person name="Satapoomin P."/>
            <person name="Huang J."/>
            <person name="Bowman M."/>
            <person name="Iovene M."/>
            <person name="Sanseverino W."/>
            <person name="Cavagnaro P."/>
            <person name="Yildiz M."/>
            <person name="Macko-Podgorni A."/>
            <person name="Moranska E."/>
            <person name="Grzebelus E."/>
            <person name="Grzebelus D."/>
            <person name="Ashrafi H."/>
            <person name="Zheng Z."/>
            <person name="Cheng S."/>
            <person name="Spooner D."/>
            <person name="Van Deynze A."/>
            <person name="Simon P."/>
        </authorList>
    </citation>
    <scope>NUCLEOTIDE SEQUENCE</scope>
    <source>
        <tissue evidence="3">Leaf</tissue>
    </source>
</reference>
<dbReference type="PANTHER" id="PTHR34277">
    <property type="entry name" value="CLAVATA3/ESR (CLE)-RELATED PROTEIN 26"/>
    <property type="match status" value="1"/>
</dbReference>
<accession>A0AAF1AS97</accession>
<sequence>MVGSGRICRGSRGAVFFVGVVCLLLVGIINHQTRQMTMVTVVASAGRFEDWKSIGKQRKHGVLHHDLNFVSKRRVPNGPDPIHNRRAGKSTQPPDRA</sequence>
<dbReference type="EMBL" id="CP093345">
    <property type="protein sequence ID" value="WOG93358.1"/>
    <property type="molecule type" value="Genomic_DNA"/>
</dbReference>
<dbReference type="Proteomes" id="UP000077755">
    <property type="component" value="Chromosome 3"/>
</dbReference>